<feature type="domain" description="Protein kinase" evidence="9">
    <location>
        <begin position="86"/>
        <end position="376"/>
    </location>
</feature>
<dbReference type="PANTHER" id="PTHR24343">
    <property type="entry name" value="SERINE/THREONINE KINASE"/>
    <property type="match status" value="1"/>
</dbReference>
<dbReference type="InterPro" id="IPR000719">
    <property type="entry name" value="Prot_kinase_dom"/>
</dbReference>
<evidence type="ECO:0000256" key="3">
    <source>
        <dbReference type="ARBA" id="ARBA00022679"/>
    </source>
</evidence>
<dbReference type="PROSITE" id="PS00108">
    <property type="entry name" value="PROTEIN_KINASE_ST"/>
    <property type="match status" value="1"/>
</dbReference>
<dbReference type="GO" id="GO:0005829">
    <property type="term" value="C:cytosol"/>
    <property type="evidence" value="ECO:0007669"/>
    <property type="project" value="TreeGrafter"/>
</dbReference>
<comment type="caution">
    <text evidence="10">The sequence shown here is derived from an EMBL/GenBank/DDBJ whole genome shotgun (WGS) entry which is preliminary data.</text>
</comment>
<dbReference type="STRING" id="1392255.A0A2I1BZL4"/>
<dbReference type="GO" id="GO:0030003">
    <property type="term" value="P:intracellular monoatomic cation homeostasis"/>
    <property type="evidence" value="ECO:0007669"/>
    <property type="project" value="TreeGrafter"/>
</dbReference>
<dbReference type="RefSeq" id="XP_024679386.1">
    <property type="nucleotide sequence ID" value="XM_024823633.1"/>
</dbReference>
<evidence type="ECO:0000256" key="6">
    <source>
        <dbReference type="ARBA" id="ARBA00022840"/>
    </source>
</evidence>
<keyword evidence="2 10" id="KW-0723">Serine/threonine-protein kinase</keyword>
<dbReference type="InterPro" id="IPR008271">
    <property type="entry name" value="Ser/Thr_kinase_AS"/>
</dbReference>
<dbReference type="GO" id="GO:0005524">
    <property type="term" value="F:ATP binding"/>
    <property type="evidence" value="ECO:0007669"/>
    <property type="project" value="UniProtKB-KW"/>
</dbReference>
<organism evidence="10 11">
    <name type="scientific">Aspergillus novofumigatus (strain IBT 16806)</name>
    <dbReference type="NCBI Taxonomy" id="1392255"/>
    <lineage>
        <taxon>Eukaryota</taxon>
        <taxon>Fungi</taxon>
        <taxon>Dikarya</taxon>
        <taxon>Ascomycota</taxon>
        <taxon>Pezizomycotina</taxon>
        <taxon>Eurotiomycetes</taxon>
        <taxon>Eurotiomycetidae</taxon>
        <taxon>Eurotiales</taxon>
        <taxon>Aspergillaceae</taxon>
        <taxon>Aspergillus</taxon>
        <taxon>Aspergillus subgen. Fumigati</taxon>
    </lineage>
</organism>
<dbReference type="AlphaFoldDB" id="A0A2I1BZL4"/>
<dbReference type="InterPro" id="IPR011009">
    <property type="entry name" value="Kinase-like_dom_sf"/>
</dbReference>
<dbReference type="OrthoDB" id="4062651at2759"/>
<dbReference type="PROSITE" id="PS50011">
    <property type="entry name" value="PROTEIN_KINASE_DOM"/>
    <property type="match status" value="1"/>
</dbReference>
<evidence type="ECO:0000256" key="5">
    <source>
        <dbReference type="ARBA" id="ARBA00022777"/>
    </source>
</evidence>
<dbReference type="SUPFAM" id="SSF56112">
    <property type="entry name" value="Protein kinase-like (PK-like)"/>
    <property type="match status" value="1"/>
</dbReference>
<evidence type="ECO:0000256" key="2">
    <source>
        <dbReference type="ARBA" id="ARBA00022527"/>
    </source>
</evidence>
<evidence type="ECO:0000259" key="9">
    <source>
        <dbReference type="PROSITE" id="PS50011"/>
    </source>
</evidence>
<gene>
    <name evidence="10" type="ORF">P174DRAFT_394489</name>
</gene>
<keyword evidence="5 10" id="KW-0418">Kinase</keyword>
<evidence type="ECO:0000313" key="11">
    <source>
        <dbReference type="Proteomes" id="UP000234474"/>
    </source>
</evidence>
<comment type="catalytic activity">
    <reaction evidence="7">
        <text>L-threonyl-[protein] + ATP = O-phospho-L-threonyl-[protein] + ADP + H(+)</text>
        <dbReference type="Rhea" id="RHEA:46608"/>
        <dbReference type="Rhea" id="RHEA-COMP:11060"/>
        <dbReference type="Rhea" id="RHEA-COMP:11605"/>
        <dbReference type="ChEBI" id="CHEBI:15378"/>
        <dbReference type="ChEBI" id="CHEBI:30013"/>
        <dbReference type="ChEBI" id="CHEBI:30616"/>
        <dbReference type="ChEBI" id="CHEBI:61977"/>
        <dbReference type="ChEBI" id="CHEBI:456216"/>
        <dbReference type="EC" id="2.7.11.1"/>
    </reaction>
</comment>
<keyword evidence="4" id="KW-0547">Nucleotide-binding</keyword>
<keyword evidence="11" id="KW-1185">Reference proteome</keyword>
<dbReference type="EMBL" id="MSZS01000007">
    <property type="protein sequence ID" value="PKX90791.1"/>
    <property type="molecule type" value="Genomic_DNA"/>
</dbReference>
<evidence type="ECO:0000256" key="8">
    <source>
        <dbReference type="ARBA" id="ARBA00048679"/>
    </source>
</evidence>
<sequence>MSPIPRLNPSHCHDNHHYHDLVSQEPKETYNFFEGLKLPDVFIRCWAPKNSCSPEQRPLLLSSSSVYSSISESPSPAPSSLAQKYGTCLEILHYGSFSSVRLYARKPTSSPTGTSPKQLHVVKIFRRSSSPTIITHHRFEQSLSSSLSHPNILRTIDSLLNDRGELCLVTEYCAAGDLCTLIATAGATLTLSDINCFFKQIMRAVAYLHDRGIAHRDLKPENILLTVYGAVKLADFGSAVCLPRGDASDSDTEGEVGSVGAVTYSYSPPRKLLGTIPYIAPEELCEVQSFDPRAGDVWAAGLVYMAMRCRRLLWRMASEEEDGRYREYLVGRKGEEGYAPIEELGEKRCRNVVYAMLDPNQRRRITASQVVRSEWMYAVRVCRAGEMGL</sequence>
<reference evidence="11" key="1">
    <citation type="journal article" date="2018" name="Proc. Natl. Acad. Sci. U.S.A.">
        <title>Linking secondary metabolites to gene clusters through genome sequencing of six diverse Aspergillus species.</title>
        <authorList>
            <person name="Kaerboelling I."/>
            <person name="Vesth T.C."/>
            <person name="Frisvad J.C."/>
            <person name="Nybo J.L."/>
            <person name="Theobald S."/>
            <person name="Kuo A."/>
            <person name="Bowyer P."/>
            <person name="Matsuda Y."/>
            <person name="Mondo S."/>
            <person name="Lyhne E.K."/>
            <person name="Kogle M.E."/>
            <person name="Clum A."/>
            <person name="Lipzen A."/>
            <person name="Salamov A."/>
            <person name="Ngan C.Y."/>
            <person name="Daum C."/>
            <person name="Chiniquy J."/>
            <person name="Barry K."/>
            <person name="LaButti K."/>
            <person name="Haridas S."/>
            <person name="Simmons B.A."/>
            <person name="Magnuson J.K."/>
            <person name="Mortensen U.H."/>
            <person name="Larsen T.O."/>
            <person name="Grigoriev I.V."/>
            <person name="Baker S.E."/>
            <person name="Andersen M.R."/>
        </authorList>
    </citation>
    <scope>NUCLEOTIDE SEQUENCE [LARGE SCALE GENOMIC DNA]</scope>
    <source>
        <strain evidence="11">IBT 16806</strain>
    </source>
</reference>
<evidence type="ECO:0000256" key="4">
    <source>
        <dbReference type="ARBA" id="ARBA00022741"/>
    </source>
</evidence>
<dbReference type="Pfam" id="PF00069">
    <property type="entry name" value="Pkinase"/>
    <property type="match status" value="1"/>
</dbReference>
<dbReference type="PANTHER" id="PTHR24343:SF558">
    <property type="entry name" value="PROTEIN KINASE DOMAIN-CONTAINING PROTEIN"/>
    <property type="match status" value="1"/>
</dbReference>
<accession>A0A2I1BZL4</accession>
<protein>
    <recommendedName>
        <fullName evidence="1">non-specific serine/threonine protein kinase</fullName>
        <ecNumber evidence="1">2.7.11.1</ecNumber>
    </recommendedName>
</protein>
<evidence type="ECO:0000256" key="1">
    <source>
        <dbReference type="ARBA" id="ARBA00012513"/>
    </source>
</evidence>
<dbReference type="FunFam" id="1.10.510.10:FF:001271">
    <property type="entry name" value="Putative serine/threonine protein kinase"/>
    <property type="match status" value="1"/>
</dbReference>
<dbReference type="GO" id="GO:0004674">
    <property type="term" value="F:protein serine/threonine kinase activity"/>
    <property type="evidence" value="ECO:0007669"/>
    <property type="project" value="UniProtKB-KW"/>
</dbReference>
<dbReference type="SMART" id="SM00220">
    <property type="entry name" value="S_TKc"/>
    <property type="match status" value="1"/>
</dbReference>
<evidence type="ECO:0000313" key="10">
    <source>
        <dbReference type="EMBL" id="PKX90791.1"/>
    </source>
</evidence>
<dbReference type="VEuPathDB" id="FungiDB:P174DRAFT_394489"/>
<dbReference type="EC" id="2.7.11.1" evidence="1"/>
<name>A0A2I1BZL4_ASPN1</name>
<evidence type="ECO:0000256" key="7">
    <source>
        <dbReference type="ARBA" id="ARBA00047899"/>
    </source>
</evidence>
<comment type="catalytic activity">
    <reaction evidence="8">
        <text>L-seryl-[protein] + ATP = O-phospho-L-seryl-[protein] + ADP + H(+)</text>
        <dbReference type="Rhea" id="RHEA:17989"/>
        <dbReference type="Rhea" id="RHEA-COMP:9863"/>
        <dbReference type="Rhea" id="RHEA-COMP:11604"/>
        <dbReference type="ChEBI" id="CHEBI:15378"/>
        <dbReference type="ChEBI" id="CHEBI:29999"/>
        <dbReference type="ChEBI" id="CHEBI:30616"/>
        <dbReference type="ChEBI" id="CHEBI:83421"/>
        <dbReference type="ChEBI" id="CHEBI:456216"/>
        <dbReference type="EC" id="2.7.11.1"/>
    </reaction>
</comment>
<keyword evidence="6" id="KW-0067">ATP-binding</keyword>
<dbReference type="GeneID" id="36530958"/>
<keyword evidence="3" id="KW-0808">Transferase</keyword>
<dbReference type="Gene3D" id="1.10.510.10">
    <property type="entry name" value="Transferase(Phosphotransferase) domain 1"/>
    <property type="match status" value="1"/>
</dbReference>
<dbReference type="OMA" id="LVYMAMR"/>
<proteinExistence type="predicted"/>
<dbReference type="Proteomes" id="UP000234474">
    <property type="component" value="Unassembled WGS sequence"/>
</dbReference>